<dbReference type="GO" id="GO:0005524">
    <property type="term" value="F:ATP binding"/>
    <property type="evidence" value="ECO:0007669"/>
    <property type="project" value="UniProtKB-KW"/>
</dbReference>
<evidence type="ECO:0000256" key="5">
    <source>
        <dbReference type="ARBA" id="ARBA00037066"/>
    </source>
</evidence>
<keyword evidence="4" id="KW-1278">Translocase</keyword>
<dbReference type="CDD" id="cd03214">
    <property type="entry name" value="ABC_Iron-Siderophores_B12_Hemin"/>
    <property type="match status" value="1"/>
</dbReference>
<dbReference type="InterPro" id="IPR027417">
    <property type="entry name" value="P-loop_NTPase"/>
</dbReference>
<dbReference type="PANTHER" id="PTHR42794:SF1">
    <property type="entry name" value="HEMIN IMPORT ATP-BINDING PROTEIN HMUV"/>
    <property type="match status" value="1"/>
</dbReference>
<keyword evidence="8" id="KW-1185">Reference proteome</keyword>
<name>A0A5A7N446_9PROT</name>
<dbReference type="InterPro" id="IPR003439">
    <property type="entry name" value="ABC_transporter-like_ATP-bd"/>
</dbReference>
<gene>
    <name evidence="7" type="primary">hmuV</name>
    <name evidence="7" type="ORF">JCM17846_04590</name>
</gene>
<evidence type="ECO:0000256" key="1">
    <source>
        <dbReference type="ARBA" id="ARBA00022448"/>
    </source>
</evidence>
<evidence type="ECO:0000256" key="4">
    <source>
        <dbReference type="ARBA" id="ARBA00022967"/>
    </source>
</evidence>
<evidence type="ECO:0000256" key="3">
    <source>
        <dbReference type="ARBA" id="ARBA00022840"/>
    </source>
</evidence>
<dbReference type="PROSITE" id="PS00211">
    <property type="entry name" value="ABC_TRANSPORTER_1"/>
    <property type="match status" value="1"/>
</dbReference>
<accession>A0A5A7N446</accession>
<dbReference type="AlphaFoldDB" id="A0A5A7N446"/>
<dbReference type="GO" id="GO:0016887">
    <property type="term" value="F:ATP hydrolysis activity"/>
    <property type="evidence" value="ECO:0007669"/>
    <property type="project" value="InterPro"/>
</dbReference>
<sequence length="278" mass="30068">MLMLDDVSFSRGDAPILDRVSLQIVPGRLTVLIGPNGAGKSTALRLLAGEIAPHRGSVSLGGRPLSAWNSRALSQCRAILPQSSDISFNFTVFDIAALGRLPHGERPASPHAQRIIWQALARTRVSHLADRPFPTLSGGERQRVQLARVLAQIWPESPPQAKNSPSYLLLDEPTSALDPGQQIALLSVAKDFAAQGYGVFAILHDLNQASAFADHLAILESGRLIAQGRPEKVLTRANIRDVWGMDVALLQPHGPGRPVIAPHYHPPSLKHERAMTLP</sequence>
<dbReference type="NCBIfam" id="NF010068">
    <property type="entry name" value="PRK13548.1"/>
    <property type="match status" value="1"/>
</dbReference>
<reference evidence="7 8" key="1">
    <citation type="submission" date="2019-09" db="EMBL/GenBank/DDBJ databases">
        <title>NBRP : Genome information of microbial organism related human and environment.</title>
        <authorList>
            <person name="Hattori M."/>
            <person name="Oshima K."/>
            <person name="Inaba H."/>
            <person name="Suda W."/>
            <person name="Sakamoto M."/>
            <person name="Iino T."/>
            <person name="Kitahara M."/>
            <person name="Oshida Y."/>
            <person name="Iida T."/>
            <person name="Kudo T."/>
            <person name="Itoh T."/>
            <person name="Ohkuma M."/>
        </authorList>
    </citation>
    <scope>NUCLEOTIDE SEQUENCE [LARGE SCALE GENOMIC DNA]</scope>
    <source>
        <strain evidence="7 8">Q-1</strain>
    </source>
</reference>
<dbReference type="Gene3D" id="3.40.50.300">
    <property type="entry name" value="P-loop containing nucleotide triphosphate hydrolases"/>
    <property type="match status" value="1"/>
</dbReference>
<proteinExistence type="predicted"/>
<dbReference type="PANTHER" id="PTHR42794">
    <property type="entry name" value="HEMIN IMPORT ATP-BINDING PROTEIN HMUV"/>
    <property type="match status" value="1"/>
</dbReference>
<dbReference type="SUPFAM" id="SSF52540">
    <property type="entry name" value="P-loop containing nucleoside triphosphate hydrolases"/>
    <property type="match status" value="1"/>
</dbReference>
<dbReference type="RefSeq" id="WP_042083385.1">
    <property type="nucleotide sequence ID" value="NZ_BKCN01000001.1"/>
</dbReference>
<dbReference type="InterPro" id="IPR017871">
    <property type="entry name" value="ABC_transporter-like_CS"/>
</dbReference>
<dbReference type="Pfam" id="PF00005">
    <property type="entry name" value="ABC_tran"/>
    <property type="match status" value="1"/>
</dbReference>
<dbReference type="InterPro" id="IPR003593">
    <property type="entry name" value="AAA+_ATPase"/>
</dbReference>
<keyword evidence="3 7" id="KW-0067">ATP-binding</keyword>
<evidence type="ECO:0000259" key="6">
    <source>
        <dbReference type="PROSITE" id="PS50893"/>
    </source>
</evidence>
<evidence type="ECO:0000313" key="8">
    <source>
        <dbReference type="Proteomes" id="UP000324996"/>
    </source>
</evidence>
<organism evidence="7 8">
    <name type="scientific">Iodidimonas nitroreducens</name>
    <dbReference type="NCBI Taxonomy" id="1236968"/>
    <lineage>
        <taxon>Bacteria</taxon>
        <taxon>Pseudomonadati</taxon>
        <taxon>Pseudomonadota</taxon>
        <taxon>Alphaproteobacteria</taxon>
        <taxon>Iodidimonadales</taxon>
        <taxon>Iodidimonadaceae</taxon>
        <taxon>Iodidimonas</taxon>
    </lineage>
</organism>
<protein>
    <submittedName>
        <fullName evidence="7">Hemin import ATP-binding protein HmuV</fullName>
    </submittedName>
</protein>
<feature type="domain" description="ABC transporter" evidence="6">
    <location>
        <begin position="2"/>
        <end position="246"/>
    </location>
</feature>
<evidence type="ECO:0000256" key="2">
    <source>
        <dbReference type="ARBA" id="ARBA00022741"/>
    </source>
</evidence>
<comment type="function">
    <text evidence="5">Part of the ABC transporter complex HmuTUV involved in hemin import. Responsible for energy coupling to the transport system.</text>
</comment>
<keyword evidence="2" id="KW-0547">Nucleotide-binding</keyword>
<keyword evidence="1" id="KW-0813">Transport</keyword>
<dbReference type="EMBL" id="BKCN01000001">
    <property type="protein sequence ID" value="GER02777.1"/>
    <property type="molecule type" value="Genomic_DNA"/>
</dbReference>
<dbReference type="Proteomes" id="UP000324996">
    <property type="component" value="Unassembled WGS sequence"/>
</dbReference>
<comment type="caution">
    <text evidence="7">The sequence shown here is derived from an EMBL/GenBank/DDBJ whole genome shotgun (WGS) entry which is preliminary data.</text>
</comment>
<dbReference type="PROSITE" id="PS50893">
    <property type="entry name" value="ABC_TRANSPORTER_2"/>
    <property type="match status" value="1"/>
</dbReference>
<dbReference type="SMART" id="SM00382">
    <property type="entry name" value="AAA"/>
    <property type="match status" value="1"/>
</dbReference>
<evidence type="ECO:0000313" key="7">
    <source>
        <dbReference type="EMBL" id="GER02777.1"/>
    </source>
</evidence>